<protein>
    <submittedName>
        <fullName evidence="1">Uncharacterized protein</fullName>
    </submittedName>
</protein>
<dbReference type="AlphaFoldDB" id="A0A9X0BE51"/>
<proteinExistence type="predicted"/>
<comment type="caution">
    <text evidence="1">The sequence shown here is derived from an EMBL/GenBank/DDBJ whole genome shotgun (WGS) entry which is preliminary data.</text>
</comment>
<dbReference type="GeneID" id="81364019"/>
<evidence type="ECO:0000313" key="1">
    <source>
        <dbReference type="EMBL" id="KAJ5413765.1"/>
    </source>
</evidence>
<name>A0A9X0BE51_9EURO</name>
<sequence>MPTSRFNNNLISTAVPIGHIYLGDDETNYLGKCFTGEVENVRLTFEDQYGRTRHLQCQIAEDVDFLPNESVVLLENQRVHKFYLQQGSKKTWLL</sequence>
<evidence type="ECO:0000313" key="2">
    <source>
        <dbReference type="Proteomes" id="UP001147747"/>
    </source>
</evidence>
<dbReference type="Proteomes" id="UP001147747">
    <property type="component" value="Unassembled WGS sequence"/>
</dbReference>
<accession>A0A9X0BE51</accession>
<organism evidence="1 2">
    <name type="scientific">Penicillium cosmopolitanum</name>
    <dbReference type="NCBI Taxonomy" id="1131564"/>
    <lineage>
        <taxon>Eukaryota</taxon>
        <taxon>Fungi</taxon>
        <taxon>Dikarya</taxon>
        <taxon>Ascomycota</taxon>
        <taxon>Pezizomycotina</taxon>
        <taxon>Eurotiomycetes</taxon>
        <taxon>Eurotiomycetidae</taxon>
        <taxon>Eurotiales</taxon>
        <taxon>Aspergillaceae</taxon>
        <taxon>Penicillium</taxon>
    </lineage>
</organism>
<reference evidence="1" key="1">
    <citation type="submission" date="2022-12" db="EMBL/GenBank/DDBJ databases">
        <authorList>
            <person name="Petersen C."/>
        </authorList>
    </citation>
    <scope>NUCLEOTIDE SEQUENCE</scope>
    <source>
        <strain evidence="1">IBT 29677</strain>
    </source>
</reference>
<gene>
    <name evidence="1" type="ORF">N7509_000392</name>
</gene>
<dbReference type="RefSeq" id="XP_056493621.1">
    <property type="nucleotide sequence ID" value="XM_056625039.1"/>
</dbReference>
<dbReference type="EMBL" id="JAPZBU010000003">
    <property type="protein sequence ID" value="KAJ5413765.1"/>
    <property type="molecule type" value="Genomic_DNA"/>
</dbReference>
<dbReference type="OrthoDB" id="4231618at2759"/>
<reference evidence="1" key="2">
    <citation type="journal article" date="2023" name="IMA Fungus">
        <title>Comparative genomic study of the Penicillium genus elucidates a diverse pangenome and 15 lateral gene transfer events.</title>
        <authorList>
            <person name="Petersen C."/>
            <person name="Sorensen T."/>
            <person name="Nielsen M.R."/>
            <person name="Sondergaard T.E."/>
            <person name="Sorensen J.L."/>
            <person name="Fitzpatrick D.A."/>
            <person name="Frisvad J.C."/>
            <person name="Nielsen K.L."/>
        </authorList>
    </citation>
    <scope>NUCLEOTIDE SEQUENCE</scope>
    <source>
        <strain evidence="1">IBT 29677</strain>
    </source>
</reference>
<keyword evidence="2" id="KW-1185">Reference proteome</keyword>